<organism evidence="2 3">
    <name type="scientific">Microbacterium album</name>
    <dbReference type="NCBI Taxonomy" id="2053191"/>
    <lineage>
        <taxon>Bacteria</taxon>
        <taxon>Bacillati</taxon>
        <taxon>Actinomycetota</taxon>
        <taxon>Actinomycetes</taxon>
        <taxon>Micrococcales</taxon>
        <taxon>Microbacteriaceae</taxon>
        <taxon>Microbacterium</taxon>
    </lineage>
</organism>
<keyword evidence="3" id="KW-1185">Reference proteome</keyword>
<comment type="caution">
    <text evidence="2">The sequence shown here is derived from an EMBL/GenBank/DDBJ whole genome shotgun (WGS) entry which is preliminary data.</text>
</comment>
<reference evidence="2" key="2">
    <citation type="submission" date="2020-09" db="EMBL/GenBank/DDBJ databases">
        <authorList>
            <person name="Sun Q."/>
            <person name="Zhou Y."/>
        </authorList>
    </citation>
    <scope>NUCLEOTIDE SEQUENCE</scope>
    <source>
        <strain evidence="2">CGMCC 1.15794</strain>
    </source>
</reference>
<name>A0A917ICP8_9MICO</name>
<gene>
    <name evidence="2" type="ORF">GCM10010921_01520</name>
</gene>
<protein>
    <submittedName>
        <fullName evidence="2">Uncharacterized protein</fullName>
    </submittedName>
</protein>
<sequence length="112" mass="12445">MTDIEQPYTPSLDEVREAHGWTGHDSHVESNRAAKRAEFDRWLAAHNEAVRAEALREAGRDIDRMIAIARDDEREKAAQIAETHPAPLGAVARLIRDAIAARIRAQGKEQGA</sequence>
<proteinExistence type="predicted"/>
<feature type="region of interest" description="Disordered" evidence="1">
    <location>
        <begin position="1"/>
        <end position="32"/>
    </location>
</feature>
<evidence type="ECO:0000313" key="2">
    <source>
        <dbReference type="EMBL" id="GGH34089.1"/>
    </source>
</evidence>
<accession>A0A917ICP8</accession>
<feature type="compositionally biased region" description="Basic and acidic residues" evidence="1">
    <location>
        <begin position="13"/>
        <end position="32"/>
    </location>
</feature>
<evidence type="ECO:0000313" key="3">
    <source>
        <dbReference type="Proteomes" id="UP000657592"/>
    </source>
</evidence>
<evidence type="ECO:0000256" key="1">
    <source>
        <dbReference type="SAM" id="MobiDB-lite"/>
    </source>
</evidence>
<dbReference type="AlphaFoldDB" id="A0A917ICP8"/>
<dbReference type="Proteomes" id="UP000657592">
    <property type="component" value="Unassembled WGS sequence"/>
</dbReference>
<dbReference type="EMBL" id="BMJY01000001">
    <property type="protein sequence ID" value="GGH34089.1"/>
    <property type="molecule type" value="Genomic_DNA"/>
</dbReference>
<dbReference type="RefSeq" id="WP_188754335.1">
    <property type="nucleotide sequence ID" value="NZ_BMJY01000001.1"/>
</dbReference>
<reference evidence="2" key="1">
    <citation type="journal article" date="2014" name="Int. J. Syst. Evol. Microbiol.">
        <title>Complete genome sequence of Corynebacterium casei LMG S-19264T (=DSM 44701T), isolated from a smear-ripened cheese.</title>
        <authorList>
            <consortium name="US DOE Joint Genome Institute (JGI-PGF)"/>
            <person name="Walter F."/>
            <person name="Albersmeier A."/>
            <person name="Kalinowski J."/>
            <person name="Ruckert C."/>
        </authorList>
    </citation>
    <scope>NUCLEOTIDE SEQUENCE</scope>
    <source>
        <strain evidence="2">CGMCC 1.15794</strain>
    </source>
</reference>